<dbReference type="InterPro" id="IPR043129">
    <property type="entry name" value="ATPase_NBD"/>
</dbReference>
<dbReference type="GO" id="GO:0005524">
    <property type="term" value="F:ATP binding"/>
    <property type="evidence" value="ECO:0007669"/>
    <property type="project" value="UniProtKB-KW"/>
</dbReference>
<dbReference type="PANTHER" id="PTHR42749:SF1">
    <property type="entry name" value="CELL SHAPE-DETERMINING PROTEIN MREB"/>
    <property type="match status" value="1"/>
</dbReference>
<dbReference type="KEGG" id="marz:MARA_61200"/>
<dbReference type="Gene3D" id="3.90.640.10">
    <property type="entry name" value="Actin, Chain A, domain 4"/>
    <property type="match status" value="1"/>
</dbReference>
<dbReference type="Pfam" id="PF00012">
    <property type="entry name" value="HSP70"/>
    <property type="match status" value="1"/>
</dbReference>
<dbReference type="Proteomes" id="UP000467428">
    <property type="component" value="Chromosome"/>
</dbReference>
<dbReference type="AlphaFoldDB" id="A0A7I7S709"/>
<keyword evidence="2" id="KW-0067">ATP-binding</keyword>
<dbReference type="InterPro" id="IPR013126">
    <property type="entry name" value="Hsp_70_fam"/>
</dbReference>
<keyword evidence="5" id="KW-0472">Membrane</keyword>
<dbReference type="SUPFAM" id="SSF53067">
    <property type="entry name" value="Actin-like ATPase domain"/>
    <property type="match status" value="1"/>
</dbReference>
<dbReference type="RefSeq" id="WP_163924471.1">
    <property type="nucleotide sequence ID" value="NZ_AP022593.1"/>
</dbReference>
<evidence type="ECO:0000313" key="7">
    <source>
        <dbReference type="Proteomes" id="UP000467428"/>
    </source>
</evidence>
<evidence type="ECO:0000256" key="5">
    <source>
        <dbReference type="SAM" id="Phobius"/>
    </source>
</evidence>
<evidence type="ECO:0000256" key="4">
    <source>
        <dbReference type="SAM" id="MobiDB-lite"/>
    </source>
</evidence>
<organism evidence="6 7">
    <name type="scientific">Mycolicibacterium arabiense</name>
    <dbReference type="NCBI Taxonomy" id="1286181"/>
    <lineage>
        <taxon>Bacteria</taxon>
        <taxon>Bacillati</taxon>
        <taxon>Actinomycetota</taxon>
        <taxon>Actinomycetes</taxon>
        <taxon>Mycobacteriales</taxon>
        <taxon>Mycobacteriaceae</taxon>
        <taxon>Mycolicibacterium</taxon>
    </lineage>
</organism>
<sequence>MTTGLGLSNGATNLTAVAVGRAAVRRSAVLTLYPHRPPEVGVPSENPNLAERGLILTDFVDRVGDPVGLLAPDGSSHRADVLLAEALRAMLRTVDPGAGGEPVGIAYPAHWRPAAVEALRGTLLSMPEFRAPRQVHLSPDATAALTALQEHPGVPARGVIAVCDFGGTGTSITLADAANGFAPLAPTERHLDFSGDQVDQALLTHVVGGLSSAGSVDLTGTSAIGSLTRLRAQCRAAKERLSTASVTALAADLPGRGGDIRVTRTELDEAIRDPLAAFVEDLQQTLQRIGIRPADLAAVATVGGGARIPLVTTTLSEHLRVPIIAGAHPELAAAIGGGLLAVRGTVVEDATSMAPAAGAAAAAAVAAAGAGAASAVAADATQSSDSRALAWSDADDVPDVAPSEAYEPQAYQPQPYKPDAGESARPRLAFAETEEPEQEQERRRAWYRNPFVVMAIALAVVVAAIGAAILLTRSGDDEPSSPSDTTPTTSPQAPTLAPESTVPAPAPAPAEPGAGSAPPPQRTVTRQPAPAPAPAPEAPPPSTEPPPPPPPPPSTEPPPPPPPSTEPPPPPPSTQPPIIPTLPYPTIPGLPFVPAPVLPAP</sequence>
<keyword evidence="5" id="KW-1133">Transmembrane helix</keyword>
<name>A0A7I7S709_9MYCO</name>
<reference evidence="6 7" key="1">
    <citation type="journal article" date="2019" name="Emerg. Microbes Infect.">
        <title>Comprehensive subspecies identification of 175 nontuberculous mycobacteria species based on 7547 genomic profiles.</title>
        <authorList>
            <person name="Matsumoto Y."/>
            <person name="Kinjo T."/>
            <person name="Motooka D."/>
            <person name="Nabeya D."/>
            <person name="Jung N."/>
            <person name="Uechi K."/>
            <person name="Horii T."/>
            <person name="Iida T."/>
            <person name="Fujita J."/>
            <person name="Nakamura S."/>
        </authorList>
    </citation>
    <scope>NUCLEOTIDE SEQUENCE [LARGE SCALE GENOMIC DNA]</scope>
    <source>
        <strain evidence="6 7">JCM 18538</strain>
    </source>
</reference>
<dbReference type="EMBL" id="AP022593">
    <property type="protein sequence ID" value="BBY52652.1"/>
    <property type="molecule type" value="Genomic_DNA"/>
</dbReference>
<geneLocation type="plasmid" evidence="7">
    <name>pjcm18538 dna</name>
</geneLocation>
<evidence type="ECO:0000256" key="3">
    <source>
        <dbReference type="ARBA" id="ARBA00023186"/>
    </source>
</evidence>
<feature type="region of interest" description="Disordered" evidence="4">
    <location>
        <begin position="474"/>
        <end position="601"/>
    </location>
</feature>
<feature type="compositionally biased region" description="Low complexity" evidence="4">
    <location>
        <begin position="480"/>
        <end position="503"/>
    </location>
</feature>
<dbReference type="Gene3D" id="3.30.420.40">
    <property type="match status" value="2"/>
</dbReference>
<feature type="compositionally biased region" description="Pro residues" evidence="4">
    <location>
        <begin position="529"/>
        <end position="601"/>
    </location>
</feature>
<feature type="transmembrane region" description="Helical" evidence="5">
    <location>
        <begin position="451"/>
        <end position="471"/>
    </location>
</feature>
<keyword evidence="7" id="KW-1185">Reference proteome</keyword>
<keyword evidence="3" id="KW-0143">Chaperone</keyword>
<gene>
    <name evidence="6" type="ORF">MARA_61200</name>
</gene>
<dbReference type="PRINTS" id="PR01217">
    <property type="entry name" value="PRICHEXTENSN"/>
</dbReference>
<proteinExistence type="predicted"/>
<dbReference type="PANTHER" id="PTHR42749">
    <property type="entry name" value="CELL SHAPE-DETERMINING PROTEIN MREB"/>
    <property type="match status" value="1"/>
</dbReference>
<evidence type="ECO:0000256" key="1">
    <source>
        <dbReference type="ARBA" id="ARBA00022741"/>
    </source>
</evidence>
<accession>A0A7I7S709</accession>
<protein>
    <submittedName>
        <fullName evidence="6">Molecular chaperone</fullName>
    </submittedName>
</protein>
<evidence type="ECO:0000313" key="6">
    <source>
        <dbReference type="EMBL" id="BBY52652.1"/>
    </source>
</evidence>
<evidence type="ECO:0000256" key="2">
    <source>
        <dbReference type="ARBA" id="ARBA00022840"/>
    </source>
</evidence>
<dbReference type="GO" id="GO:0140662">
    <property type="term" value="F:ATP-dependent protein folding chaperone"/>
    <property type="evidence" value="ECO:0007669"/>
    <property type="project" value="InterPro"/>
</dbReference>
<keyword evidence="1" id="KW-0547">Nucleotide-binding</keyword>
<keyword evidence="5" id="KW-0812">Transmembrane</keyword>